<dbReference type="PANTHER" id="PTHR40132:SF1">
    <property type="entry name" value="PRE-MRNA-SPLICING FACTOR 38B"/>
    <property type="match status" value="1"/>
</dbReference>
<feature type="compositionally biased region" description="Basic residues" evidence="1">
    <location>
        <begin position="191"/>
        <end position="205"/>
    </location>
</feature>
<keyword evidence="5" id="KW-1185">Reference proteome</keyword>
<dbReference type="EMBL" id="LT558119">
    <property type="protein sequence ID" value="SAM77376.1"/>
    <property type="molecule type" value="Genomic_DNA"/>
</dbReference>
<name>A0A1K0FZS6_9BASI</name>
<organism evidence="2 4">
    <name type="scientific">Ustilago bromivora</name>
    <dbReference type="NCBI Taxonomy" id="307758"/>
    <lineage>
        <taxon>Eukaryota</taxon>
        <taxon>Fungi</taxon>
        <taxon>Dikarya</taxon>
        <taxon>Basidiomycota</taxon>
        <taxon>Ustilaginomycotina</taxon>
        <taxon>Ustilaginomycetes</taxon>
        <taxon>Ustilaginales</taxon>
        <taxon>Ustilaginaceae</taxon>
        <taxon>Ustilago</taxon>
    </lineage>
</organism>
<feature type="compositionally biased region" description="Basic and acidic residues" evidence="1">
    <location>
        <begin position="138"/>
        <end position="149"/>
    </location>
</feature>
<feature type="compositionally biased region" description="Basic and acidic residues" evidence="1">
    <location>
        <begin position="156"/>
        <end position="190"/>
    </location>
</feature>
<evidence type="ECO:0008006" key="6">
    <source>
        <dbReference type="Google" id="ProtNLM"/>
    </source>
</evidence>
<evidence type="ECO:0000256" key="1">
    <source>
        <dbReference type="SAM" id="MobiDB-lite"/>
    </source>
</evidence>
<proteinExistence type="predicted"/>
<feature type="region of interest" description="Disordered" evidence="1">
    <location>
        <begin position="81"/>
        <end position="318"/>
    </location>
</feature>
<feature type="region of interest" description="Disordered" evidence="1">
    <location>
        <begin position="1"/>
        <end position="22"/>
    </location>
</feature>
<protein>
    <recommendedName>
        <fullName evidence="6">Pre-mRNA-splicing factor 38B</fullName>
    </recommendedName>
</protein>
<evidence type="ECO:0000313" key="5">
    <source>
        <dbReference type="Proteomes" id="UP000658997"/>
    </source>
</evidence>
<reference evidence="2" key="2">
    <citation type="submission" date="2016-04" db="EMBL/GenBank/DDBJ databases">
        <authorList>
            <person name="Evans L.H."/>
            <person name="Alamgir A."/>
            <person name="Owens N."/>
            <person name="Weber N.D."/>
            <person name="Virtaneva K."/>
            <person name="Barbian K."/>
            <person name="Babar A."/>
            <person name="Rosenke K."/>
        </authorList>
    </citation>
    <scope>NUCLEOTIDE SEQUENCE</scope>
    <source>
        <strain evidence="2">UB2112</strain>
    </source>
</reference>
<gene>
    <name evidence="3" type="ORF">UBRO2_02596</name>
    <name evidence="2" type="ORF">UBRO_01767</name>
</gene>
<feature type="compositionally biased region" description="Basic and acidic residues" evidence="1">
    <location>
        <begin position="206"/>
        <end position="318"/>
    </location>
</feature>
<feature type="compositionally biased region" description="Basic and acidic residues" evidence="1">
    <location>
        <begin position="92"/>
        <end position="106"/>
    </location>
</feature>
<reference evidence="4" key="1">
    <citation type="submission" date="2016-04" db="EMBL/GenBank/DDBJ databases">
        <authorList>
            <person name="Guldener U."/>
            <person name="Guldener U."/>
        </authorList>
    </citation>
    <scope>NUCLEOTIDE SEQUENCE [LARGE SCALE GENOMIC DNA]</scope>
    <source>
        <strain evidence="4">UB2112</strain>
    </source>
</reference>
<evidence type="ECO:0000313" key="3">
    <source>
        <dbReference type="EMBL" id="SYW78404.1"/>
    </source>
</evidence>
<dbReference type="Proteomes" id="UP000179920">
    <property type="component" value="Chromosome III"/>
</dbReference>
<dbReference type="PANTHER" id="PTHR40132">
    <property type="entry name" value="PRE-MRNA-SPLICING FACTOR 38B"/>
    <property type="match status" value="1"/>
</dbReference>
<feature type="region of interest" description="Disordered" evidence="1">
    <location>
        <begin position="35"/>
        <end position="67"/>
    </location>
</feature>
<dbReference type="OrthoDB" id="2431475at2759"/>
<dbReference type="Proteomes" id="UP000658997">
    <property type="component" value="Unassembled WGS sequence"/>
</dbReference>
<evidence type="ECO:0000313" key="2">
    <source>
        <dbReference type="EMBL" id="SAM77376.1"/>
    </source>
</evidence>
<evidence type="ECO:0000313" key="4">
    <source>
        <dbReference type="Proteomes" id="UP000179920"/>
    </source>
</evidence>
<sequence>MSMSGKRATVAPQSSLASVPDDELDAYIADQIVQRSRAKEASSNKGGTHSNAYDDAETAGPSRSRVLNTNKKFLASVITNVEGHNQALLRQQAREAERAARRDAKSRSRSPAPTGDGPSSKLRGWSDEDNDALSSSHTLEDGASRRRSESPGLSGKMDRYFDESASKSEEAESKRHSDEHSKDKLRDDRRNKGHYSKHGSQRHLSGKTERKNHADESRHRPSSHKESREHRHADDHGHKREERDVERRKRRKEGDREKGNSSRRRSVDCSIERKSSCCRSDERRKELKEESSTRSNAEDEQPKTKVREWDLGKESLAI</sequence>
<dbReference type="AlphaFoldDB" id="A0A1K0FZS6"/>
<accession>A0A1K0FZS6</accession>
<dbReference type="EMBL" id="ULHB01000041">
    <property type="protein sequence ID" value="SYW78404.1"/>
    <property type="molecule type" value="Genomic_DNA"/>
</dbReference>
<reference evidence="3" key="3">
    <citation type="submission" date="2018-08" db="EMBL/GenBank/DDBJ databases">
        <authorList>
            <person name="Guldener U."/>
        </authorList>
    </citation>
    <scope>NUCLEOTIDE SEQUENCE</scope>
    <source>
        <strain evidence="3">UB2</strain>
    </source>
</reference>